<dbReference type="GO" id="GO:0000139">
    <property type="term" value="C:Golgi membrane"/>
    <property type="evidence" value="ECO:0007669"/>
    <property type="project" value="UniProtKB-SubCell"/>
</dbReference>
<reference evidence="14 15" key="1">
    <citation type="journal article" date="2016" name="Sci. Rep.">
        <title>The Dendrobium catenatum Lindl. genome sequence provides insights into polysaccharide synthase, floral development and adaptive evolution.</title>
        <authorList>
            <person name="Zhang G.Q."/>
            <person name="Xu Q."/>
            <person name="Bian C."/>
            <person name="Tsai W.C."/>
            <person name="Yeh C.M."/>
            <person name="Liu K.W."/>
            <person name="Yoshida K."/>
            <person name="Zhang L.S."/>
            <person name="Chang S.B."/>
            <person name="Chen F."/>
            <person name="Shi Y."/>
            <person name="Su Y.Y."/>
            <person name="Zhang Y.Q."/>
            <person name="Chen L.J."/>
            <person name="Yin Y."/>
            <person name="Lin M."/>
            <person name="Huang H."/>
            <person name="Deng H."/>
            <person name="Wang Z.W."/>
            <person name="Zhu S.L."/>
            <person name="Zhao X."/>
            <person name="Deng C."/>
            <person name="Niu S.C."/>
            <person name="Huang J."/>
            <person name="Wang M."/>
            <person name="Liu G.H."/>
            <person name="Yang H.J."/>
            <person name="Xiao X.J."/>
            <person name="Hsiao Y.Y."/>
            <person name="Wu W.L."/>
            <person name="Chen Y.Y."/>
            <person name="Mitsuda N."/>
            <person name="Ohme-Takagi M."/>
            <person name="Luo Y.B."/>
            <person name="Van de Peer Y."/>
            <person name="Liu Z.J."/>
        </authorList>
    </citation>
    <scope>NUCLEOTIDE SEQUENCE [LARGE SCALE GENOMIC DNA]</scope>
    <source>
        <tissue evidence="14">The whole plant</tissue>
    </source>
</reference>
<dbReference type="Proteomes" id="UP000233837">
    <property type="component" value="Unassembled WGS sequence"/>
</dbReference>
<dbReference type="Gene3D" id="1.20.1280.290">
    <property type="match status" value="1"/>
</dbReference>
<evidence type="ECO:0000313" key="15">
    <source>
        <dbReference type="Proteomes" id="UP000233837"/>
    </source>
</evidence>
<keyword evidence="11" id="KW-0333">Golgi apparatus</keyword>
<proteinExistence type="inferred from homology"/>
<name>A0A2I0VUT3_9ASPA</name>
<keyword evidence="6" id="KW-1003">Cell membrane</keyword>
<dbReference type="PANTHER" id="PTHR10791">
    <property type="entry name" value="RAG1-ACTIVATING PROTEIN 1"/>
    <property type="match status" value="1"/>
</dbReference>
<accession>A0A2I0VUT3</accession>
<organism evidence="14 15">
    <name type="scientific">Dendrobium catenatum</name>
    <dbReference type="NCBI Taxonomy" id="906689"/>
    <lineage>
        <taxon>Eukaryota</taxon>
        <taxon>Viridiplantae</taxon>
        <taxon>Streptophyta</taxon>
        <taxon>Embryophyta</taxon>
        <taxon>Tracheophyta</taxon>
        <taxon>Spermatophyta</taxon>
        <taxon>Magnoliopsida</taxon>
        <taxon>Liliopsida</taxon>
        <taxon>Asparagales</taxon>
        <taxon>Orchidaceae</taxon>
        <taxon>Epidendroideae</taxon>
        <taxon>Malaxideae</taxon>
        <taxon>Dendrobiinae</taxon>
        <taxon>Dendrobium</taxon>
    </lineage>
</organism>
<keyword evidence="5" id="KW-0813">Transport</keyword>
<comment type="similarity">
    <text evidence="3">Belongs to the SWEET sugar transporter family.</text>
</comment>
<feature type="transmembrane region" description="Helical" evidence="13">
    <location>
        <begin position="7"/>
        <end position="23"/>
    </location>
</feature>
<reference evidence="14 15" key="2">
    <citation type="journal article" date="2017" name="Nature">
        <title>The Apostasia genome and the evolution of orchids.</title>
        <authorList>
            <person name="Zhang G.Q."/>
            <person name="Liu K.W."/>
            <person name="Li Z."/>
            <person name="Lohaus R."/>
            <person name="Hsiao Y.Y."/>
            <person name="Niu S.C."/>
            <person name="Wang J.Y."/>
            <person name="Lin Y.C."/>
            <person name="Xu Q."/>
            <person name="Chen L.J."/>
            <person name="Yoshida K."/>
            <person name="Fujiwara S."/>
            <person name="Wang Z.W."/>
            <person name="Zhang Y.Q."/>
            <person name="Mitsuda N."/>
            <person name="Wang M."/>
            <person name="Liu G.H."/>
            <person name="Pecoraro L."/>
            <person name="Huang H.X."/>
            <person name="Xiao X.J."/>
            <person name="Lin M."/>
            <person name="Wu X.Y."/>
            <person name="Wu W.L."/>
            <person name="Chen Y.Y."/>
            <person name="Chang S.B."/>
            <person name="Sakamoto S."/>
            <person name="Ohme-Takagi M."/>
            <person name="Yagi M."/>
            <person name="Zeng S.J."/>
            <person name="Shen C.Y."/>
            <person name="Yeh C.M."/>
            <person name="Luo Y.B."/>
            <person name="Tsai W.C."/>
            <person name="Van de Peer Y."/>
            <person name="Liu Z.J."/>
        </authorList>
    </citation>
    <scope>NUCLEOTIDE SEQUENCE [LARGE SCALE GENOMIC DNA]</scope>
    <source>
        <tissue evidence="14">The whole plant</tissue>
    </source>
</reference>
<dbReference type="InterPro" id="IPR004316">
    <property type="entry name" value="SWEET_rpt"/>
</dbReference>
<evidence type="ECO:0000256" key="5">
    <source>
        <dbReference type="ARBA" id="ARBA00022448"/>
    </source>
</evidence>
<evidence type="ECO:0000256" key="4">
    <source>
        <dbReference type="ARBA" id="ARBA00021741"/>
    </source>
</evidence>
<dbReference type="EMBL" id="KZ503219">
    <property type="protein sequence ID" value="PKU67153.1"/>
    <property type="molecule type" value="Genomic_DNA"/>
</dbReference>
<evidence type="ECO:0000256" key="1">
    <source>
        <dbReference type="ARBA" id="ARBA00004651"/>
    </source>
</evidence>
<evidence type="ECO:0000256" key="12">
    <source>
        <dbReference type="ARBA" id="ARBA00023136"/>
    </source>
</evidence>
<keyword evidence="15" id="KW-1185">Reference proteome</keyword>
<keyword evidence="7 14" id="KW-0762">Sugar transport</keyword>
<keyword evidence="8 13" id="KW-0812">Transmembrane</keyword>
<sequence length="95" mass="10877">MIIFLNVAMLGMILLTVTLLFHGHKRLIILGWICVVFSVRVFAAPLSVMRVVIRTKSVEFMPFNLSLFQTINSAVWLGYGVLTKDKYVVVRIFIF</sequence>
<comment type="subcellular location">
    <subcellularLocation>
        <location evidence="1">Cell membrane</location>
        <topology evidence="1">Multi-pass membrane protein</topology>
    </subcellularLocation>
    <subcellularLocation>
        <location evidence="2">Golgi apparatus membrane</location>
        <topology evidence="2">Multi-pass membrane protein</topology>
    </subcellularLocation>
</comment>
<gene>
    <name evidence="14" type="primary">SWEET14</name>
    <name evidence="14" type="ORF">MA16_Dca013014</name>
</gene>
<dbReference type="Pfam" id="PF03083">
    <property type="entry name" value="MtN3_slv"/>
    <property type="match status" value="1"/>
</dbReference>
<keyword evidence="9" id="KW-0677">Repeat</keyword>
<protein>
    <recommendedName>
        <fullName evidence="4">Sugar transporter SWEET1</fullName>
    </recommendedName>
</protein>
<feature type="transmembrane region" description="Helical" evidence="13">
    <location>
        <begin position="29"/>
        <end position="53"/>
    </location>
</feature>
<dbReference type="FunFam" id="1.20.1280.290:FF:000004">
    <property type="entry name" value="Sugar transporter SWEET"/>
    <property type="match status" value="1"/>
</dbReference>
<dbReference type="AlphaFoldDB" id="A0A2I0VUT3"/>
<dbReference type="STRING" id="906689.A0A2I0VUT3"/>
<evidence type="ECO:0000256" key="13">
    <source>
        <dbReference type="SAM" id="Phobius"/>
    </source>
</evidence>
<evidence type="ECO:0000256" key="7">
    <source>
        <dbReference type="ARBA" id="ARBA00022597"/>
    </source>
</evidence>
<dbReference type="PANTHER" id="PTHR10791:SF22">
    <property type="entry name" value="BIDIRECTIONAL SUGAR TRANSPORTER SWEET11"/>
    <property type="match status" value="1"/>
</dbReference>
<evidence type="ECO:0000256" key="10">
    <source>
        <dbReference type="ARBA" id="ARBA00022989"/>
    </source>
</evidence>
<evidence type="ECO:0000313" key="14">
    <source>
        <dbReference type="EMBL" id="PKU67153.1"/>
    </source>
</evidence>
<keyword evidence="12 13" id="KW-0472">Membrane</keyword>
<evidence type="ECO:0000256" key="11">
    <source>
        <dbReference type="ARBA" id="ARBA00023034"/>
    </source>
</evidence>
<dbReference type="InterPro" id="IPR047664">
    <property type="entry name" value="SWEET"/>
</dbReference>
<evidence type="ECO:0000256" key="8">
    <source>
        <dbReference type="ARBA" id="ARBA00022692"/>
    </source>
</evidence>
<evidence type="ECO:0000256" key="2">
    <source>
        <dbReference type="ARBA" id="ARBA00004653"/>
    </source>
</evidence>
<keyword evidence="10 13" id="KW-1133">Transmembrane helix</keyword>
<dbReference type="GO" id="GO:0005886">
    <property type="term" value="C:plasma membrane"/>
    <property type="evidence" value="ECO:0007669"/>
    <property type="project" value="UniProtKB-SubCell"/>
</dbReference>
<evidence type="ECO:0000256" key="3">
    <source>
        <dbReference type="ARBA" id="ARBA00007809"/>
    </source>
</evidence>
<evidence type="ECO:0000256" key="6">
    <source>
        <dbReference type="ARBA" id="ARBA00022475"/>
    </source>
</evidence>
<evidence type="ECO:0000256" key="9">
    <source>
        <dbReference type="ARBA" id="ARBA00022737"/>
    </source>
</evidence>
<dbReference type="GO" id="GO:0051119">
    <property type="term" value="F:sugar transmembrane transporter activity"/>
    <property type="evidence" value="ECO:0007669"/>
    <property type="project" value="InterPro"/>
</dbReference>